<name>A0A9W7Y578_9FUNG</name>
<protein>
    <submittedName>
        <fullName evidence="1">Uncharacterized protein</fullName>
    </submittedName>
</protein>
<dbReference type="AlphaFoldDB" id="A0A9W7Y578"/>
<dbReference type="Proteomes" id="UP001149813">
    <property type="component" value="Unassembled WGS sequence"/>
</dbReference>
<reference evidence="1" key="1">
    <citation type="submission" date="2022-07" db="EMBL/GenBank/DDBJ databases">
        <title>Phylogenomic reconstructions and comparative analyses of Kickxellomycotina fungi.</title>
        <authorList>
            <person name="Reynolds N.K."/>
            <person name="Stajich J.E."/>
            <person name="Barry K."/>
            <person name="Grigoriev I.V."/>
            <person name="Crous P."/>
            <person name="Smith M.E."/>
        </authorList>
    </citation>
    <scope>NUCLEOTIDE SEQUENCE</scope>
    <source>
        <strain evidence="1">NBRC 32514</strain>
    </source>
</reference>
<keyword evidence="2" id="KW-1185">Reference proteome</keyword>
<proteinExistence type="predicted"/>
<comment type="caution">
    <text evidence="1">The sequence shown here is derived from an EMBL/GenBank/DDBJ whole genome shotgun (WGS) entry which is preliminary data.</text>
</comment>
<sequence>MPISFTYVKESFIFSKRTFIYPGMLESGVQADDLEPVWTMHVSERDSTLAMGRNGQIVMSARMEGHRKDLAQFNYQGKLTSGGFDGTKLTWAFIDFDGKRYDWVAGIMQNCWKLEDDAGQIVANYIGMSRDFKVKGTVTFQIKVSEALIALVILSTRMLKYADASLR</sequence>
<dbReference type="EMBL" id="JANBOJ010000017">
    <property type="protein sequence ID" value="KAJ1724925.1"/>
    <property type="molecule type" value="Genomic_DNA"/>
</dbReference>
<gene>
    <name evidence="1" type="ORF">LPJ53_000851</name>
</gene>
<accession>A0A9W7Y578</accession>
<organism evidence="1 2">
    <name type="scientific">Coemansia erecta</name>
    <dbReference type="NCBI Taxonomy" id="147472"/>
    <lineage>
        <taxon>Eukaryota</taxon>
        <taxon>Fungi</taxon>
        <taxon>Fungi incertae sedis</taxon>
        <taxon>Zoopagomycota</taxon>
        <taxon>Kickxellomycotina</taxon>
        <taxon>Kickxellomycetes</taxon>
        <taxon>Kickxellales</taxon>
        <taxon>Kickxellaceae</taxon>
        <taxon>Coemansia</taxon>
    </lineage>
</organism>
<evidence type="ECO:0000313" key="2">
    <source>
        <dbReference type="Proteomes" id="UP001149813"/>
    </source>
</evidence>
<dbReference type="OrthoDB" id="5524801at2759"/>
<evidence type="ECO:0000313" key="1">
    <source>
        <dbReference type="EMBL" id="KAJ1724925.1"/>
    </source>
</evidence>